<dbReference type="Proteomes" id="UP000490535">
    <property type="component" value="Unassembled WGS sequence"/>
</dbReference>
<dbReference type="InterPro" id="IPR029068">
    <property type="entry name" value="Glyas_Bleomycin-R_OHBP_Dase"/>
</dbReference>
<name>A0A833PEL7_ACIBZ</name>
<dbReference type="PANTHER" id="PTHR21366:SF14">
    <property type="entry name" value="GLYOXALASE DOMAIN-CONTAINING PROTEIN 5"/>
    <property type="match status" value="1"/>
</dbReference>
<organism evidence="2 3">
    <name type="scientific">Acinetobacter bereziniae</name>
    <name type="common">Acinetobacter genomosp. 10</name>
    <dbReference type="NCBI Taxonomy" id="106648"/>
    <lineage>
        <taxon>Bacteria</taxon>
        <taxon>Pseudomonadati</taxon>
        <taxon>Pseudomonadota</taxon>
        <taxon>Gammaproteobacteria</taxon>
        <taxon>Moraxellales</taxon>
        <taxon>Moraxellaceae</taxon>
        <taxon>Acinetobacter</taxon>
    </lineage>
</organism>
<dbReference type="InterPro" id="IPR050383">
    <property type="entry name" value="GlyoxalaseI/FosfomycinResist"/>
</dbReference>
<evidence type="ECO:0000313" key="2">
    <source>
        <dbReference type="EMBL" id="KAF1027428.1"/>
    </source>
</evidence>
<feature type="domain" description="VOC" evidence="1">
    <location>
        <begin position="5"/>
        <end position="125"/>
    </location>
</feature>
<dbReference type="EMBL" id="WNDP01000010">
    <property type="protein sequence ID" value="KAF1027428.1"/>
    <property type="molecule type" value="Genomic_DNA"/>
</dbReference>
<reference evidence="3" key="1">
    <citation type="journal article" date="2020" name="MBio">
        <title>Horizontal gene transfer to a defensive symbiont with a reduced genome amongst a multipartite beetle microbiome.</title>
        <authorList>
            <person name="Waterworth S.C."/>
            <person name="Florez L.V."/>
            <person name="Rees E.R."/>
            <person name="Hertweck C."/>
            <person name="Kaltenpoth M."/>
            <person name="Kwan J.C."/>
        </authorList>
    </citation>
    <scope>NUCLEOTIDE SEQUENCE [LARGE SCALE GENOMIC DNA]</scope>
</reference>
<protein>
    <submittedName>
        <fullName evidence="2">Virulence protein</fullName>
    </submittedName>
</protein>
<dbReference type="PROSITE" id="PS51819">
    <property type="entry name" value="VOC"/>
    <property type="match status" value="1"/>
</dbReference>
<dbReference type="SUPFAM" id="SSF54593">
    <property type="entry name" value="Glyoxalase/Bleomycin resistance protein/Dihydroxybiphenyl dioxygenase"/>
    <property type="match status" value="1"/>
</dbReference>
<sequence>MEISHLDHFVLTVENIEQTCHFYHHVLNFEIITFANNRKALKFGQQKINLHQAGLEFEPKAKHPTRGSADLCFITLTPLDEVLRHLKQHNVKITEGPVQRTGAVGNIMSVYIRDPDENLIEISNYIEQLK</sequence>
<gene>
    <name evidence="2" type="ORF">GAK29_00673</name>
</gene>
<dbReference type="Gene3D" id="3.10.180.10">
    <property type="entry name" value="2,3-Dihydroxybiphenyl 1,2-Dioxygenase, domain 1"/>
    <property type="match status" value="1"/>
</dbReference>
<accession>A0A833PEL7</accession>
<dbReference type="CDD" id="cd07253">
    <property type="entry name" value="GLOD5"/>
    <property type="match status" value="1"/>
</dbReference>
<dbReference type="InterPro" id="IPR037523">
    <property type="entry name" value="VOC_core"/>
</dbReference>
<evidence type="ECO:0000313" key="3">
    <source>
        <dbReference type="Proteomes" id="UP000490535"/>
    </source>
</evidence>
<proteinExistence type="predicted"/>
<comment type="caution">
    <text evidence="2">The sequence shown here is derived from an EMBL/GenBank/DDBJ whole genome shotgun (WGS) entry which is preliminary data.</text>
</comment>
<dbReference type="PANTHER" id="PTHR21366">
    <property type="entry name" value="GLYOXALASE FAMILY PROTEIN"/>
    <property type="match status" value="1"/>
</dbReference>
<dbReference type="AlphaFoldDB" id="A0A833PEL7"/>
<dbReference type="Pfam" id="PF00903">
    <property type="entry name" value="Glyoxalase"/>
    <property type="match status" value="1"/>
</dbReference>
<dbReference type="InterPro" id="IPR004360">
    <property type="entry name" value="Glyas_Fos-R_dOase_dom"/>
</dbReference>
<evidence type="ECO:0000259" key="1">
    <source>
        <dbReference type="PROSITE" id="PS51819"/>
    </source>
</evidence>